<evidence type="ECO:0000313" key="2">
    <source>
        <dbReference type="Proteomes" id="UP000006591"/>
    </source>
</evidence>
<proteinExistence type="predicted"/>
<name>A0A0E0IKC6_ORYNI</name>
<reference evidence="1" key="1">
    <citation type="submission" date="2015-04" db="UniProtKB">
        <authorList>
            <consortium name="EnsemblPlants"/>
        </authorList>
    </citation>
    <scope>IDENTIFICATION</scope>
    <source>
        <strain evidence="1">SL10</strain>
    </source>
</reference>
<organism evidence="1">
    <name type="scientific">Oryza nivara</name>
    <name type="common">Indian wild rice</name>
    <name type="synonym">Oryza sativa f. spontanea</name>
    <dbReference type="NCBI Taxonomy" id="4536"/>
    <lineage>
        <taxon>Eukaryota</taxon>
        <taxon>Viridiplantae</taxon>
        <taxon>Streptophyta</taxon>
        <taxon>Embryophyta</taxon>
        <taxon>Tracheophyta</taxon>
        <taxon>Spermatophyta</taxon>
        <taxon>Magnoliopsida</taxon>
        <taxon>Liliopsida</taxon>
        <taxon>Poales</taxon>
        <taxon>Poaceae</taxon>
        <taxon>BOP clade</taxon>
        <taxon>Oryzoideae</taxon>
        <taxon>Oryzeae</taxon>
        <taxon>Oryzinae</taxon>
        <taxon>Oryza</taxon>
    </lineage>
</organism>
<protein>
    <submittedName>
        <fullName evidence="1">Uncharacterized protein</fullName>
    </submittedName>
</protein>
<dbReference type="EnsemblPlants" id="ONIVA09G12060.1">
    <property type="protein sequence ID" value="ONIVA09G12060.1"/>
    <property type="gene ID" value="ONIVA09G12060"/>
</dbReference>
<dbReference type="Gramene" id="ONIVA09G12060.1">
    <property type="protein sequence ID" value="ONIVA09G12060.1"/>
    <property type="gene ID" value="ONIVA09G12060"/>
</dbReference>
<accession>A0A0E0IKC6</accession>
<evidence type="ECO:0000313" key="1">
    <source>
        <dbReference type="EnsemblPlants" id="ONIVA09G12060.1"/>
    </source>
</evidence>
<dbReference type="OMA" id="GEVADYC"/>
<sequence>MGRKYSAIPLQPNQYGTATFLPERVGDCAVQMNRPIHLVRCRLNKGEVADYCVYVLPFAPSLVRGRWVPLVGEMARTGPLSPARESAAAAAARRSSADDPAAAARVSRCLTWYQVCEAEFPKKECEVNQFAEESSDWEEIIASIAVQFWFVCWSVAFSVSDSVNCQDHMPQMSGAVDNLQNRSPLFRKA</sequence>
<dbReference type="Proteomes" id="UP000006591">
    <property type="component" value="Chromosome 9"/>
</dbReference>
<reference evidence="1" key="2">
    <citation type="submission" date="2018-04" db="EMBL/GenBank/DDBJ databases">
        <title>OnivRS2 (Oryza nivara Reference Sequence Version 2).</title>
        <authorList>
            <person name="Zhang J."/>
            <person name="Kudrna D."/>
            <person name="Lee S."/>
            <person name="Talag J."/>
            <person name="Rajasekar S."/>
            <person name="Welchert J."/>
            <person name="Hsing Y.-I."/>
            <person name="Wing R.A."/>
        </authorList>
    </citation>
    <scope>NUCLEOTIDE SEQUENCE [LARGE SCALE GENOMIC DNA]</scope>
    <source>
        <strain evidence="1">SL10</strain>
    </source>
</reference>
<dbReference type="HOGENOM" id="CLU_085206_0_0_1"/>
<dbReference type="AlphaFoldDB" id="A0A0E0IKC6"/>
<keyword evidence="2" id="KW-1185">Reference proteome</keyword>